<dbReference type="AlphaFoldDB" id="A0A9Q3HM94"/>
<dbReference type="InterPro" id="IPR036397">
    <property type="entry name" value="RNaseH_sf"/>
</dbReference>
<evidence type="ECO:0000313" key="3">
    <source>
        <dbReference type="EMBL" id="MBW0510611.1"/>
    </source>
</evidence>
<name>A0A9Q3HM94_9BASI</name>
<evidence type="ECO:0000256" key="1">
    <source>
        <dbReference type="SAM" id="SignalP"/>
    </source>
</evidence>
<feature type="signal peptide" evidence="1">
    <location>
        <begin position="1"/>
        <end position="18"/>
    </location>
</feature>
<dbReference type="SUPFAM" id="SSF53098">
    <property type="entry name" value="Ribonuclease H-like"/>
    <property type="match status" value="1"/>
</dbReference>
<dbReference type="Gene3D" id="3.30.420.10">
    <property type="entry name" value="Ribonuclease H-like superfamily/Ribonuclease H"/>
    <property type="match status" value="1"/>
</dbReference>
<dbReference type="Proteomes" id="UP000765509">
    <property type="component" value="Unassembled WGS sequence"/>
</dbReference>
<evidence type="ECO:0000313" key="4">
    <source>
        <dbReference type="Proteomes" id="UP000765509"/>
    </source>
</evidence>
<dbReference type="PANTHER" id="PTHR37984:SF15">
    <property type="entry name" value="INTEGRASE CATALYTIC DOMAIN-CONTAINING PROTEIN"/>
    <property type="match status" value="1"/>
</dbReference>
<protein>
    <recommendedName>
        <fullName evidence="2">Tf2-1-like SH3-like domain-containing protein</fullName>
    </recommendedName>
</protein>
<dbReference type="OrthoDB" id="2505288at2759"/>
<gene>
    <name evidence="3" type="ORF">O181_050326</name>
</gene>
<sequence>MAFLQVLLVIAALFFVSSFGTNIFQQLKISRDLSTAYYPETDGHTEMANHILEQYLCMYVSYHKHYWNTWLPLPEFSYNTSDHSSTKQSPFFTVYGIDPNFDSVHITQNTPAGNLSTKIQSVQIDVKRELEVSTNRFKRYADESRESPPVFNPGDMVWLSSKNIKSTRPTEKLSERWLGPFPILKKFSTHAYHLNLPSQWESIHPVFHIALLEPVKT</sequence>
<comment type="caution">
    <text evidence="3">The sequence shown here is derived from an EMBL/GenBank/DDBJ whole genome shotgun (WGS) entry which is preliminary data.</text>
</comment>
<feature type="domain" description="Tf2-1-like SH3-like" evidence="2">
    <location>
        <begin position="154"/>
        <end position="215"/>
    </location>
</feature>
<accession>A0A9Q3HM94</accession>
<dbReference type="InterPro" id="IPR050951">
    <property type="entry name" value="Retrovirus_Pol_polyprotein"/>
</dbReference>
<keyword evidence="4" id="KW-1185">Reference proteome</keyword>
<proteinExistence type="predicted"/>
<organism evidence="3 4">
    <name type="scientific">Austropuccinia psidii MF-1</name>
    <dbReference type="NCBI Taxonomy" id="1389203"/>
    <lineage>
        <taxon>Eukaryota</taxon>
        <taxon>Fungi</taxon>
        <taxon>Dikarya</taxon>
        <taxon>Basidiomycota</taxon>
        <taxon>Pucciniomycotina</taxon>
        <taxon>Pucciniomycetes</taxon>
        <taxon>Pucciniales</taxon>
        <taxon>Sphaerophragmiaceae</taxon>
        <taxon>Austropuccinia</taxon>
    </lineage>
</organism>
<dbReference type="Pfam" id="PF24626">
    <property type="entry name" value="SH3_Tf2-1"/>
    <property type="match status" value="1"/>
</dbReference>
<keyword evidence="1" id="KW-0732">Signal</keyword>
<dbReference type="InterPro" id="IPR012337">
    <property type="entry name" value="RNaseH-like_sf"/>
</dbReference>
<evidence type="ECO:0000259" key="2">
    <source>
        <dbReference type="Pfam" id="PF24626"/>
    </source>
</evidence>
<dbReference type="GO" id="GO:0003676">
    <property type="term" value="F:nucleic acid binding"/>
    <property type="evidence" value="ECO:0007669"/>
    <property type="project" value="InterPro"/>
</dbReference>
<dbReference type="EMBL" id="AVOT02021659">
    <property type="protein sequence ID" value="MBW0510611.1"/>
    <property type="molecule type" value="Genomic_DNA"/>
</dbReference>
<reference evidence="3" key="1">
    <citation type="submission" date="2021-03" db="EMBL/GenBank/DDBJ databases">
        <title>Draft genome sequence of rust myrtle Austropuccinia psidii MF-1, a brazilian biotype.</title>
        <authorList>
            <person name="Quecine M.C."/>
            <person name="Pachon D.M.R."/>
            <person name="Bonatelli M.L."/>
            <person name="Correr F.H."/>
            <person name="Franceschini L.M."/>
            <person name="Leite T.F."/>
            <person name="Margarido G.R.A."/>
            <person name="Almeida C.A."/>
            <person name="Ferrarezi J.A."/>
            <person name="Labate C.A."/>
        </authorList>
    </citation>
    <scope>NUCLEOTIDE SEQUENCE</scope>
    <source>
        <strain evidence="3">MF-1</strain>
    </source>
</reference>
<dbReference type="PANTHER" id="PTHR37984">
    <property type="entry name" value="PROTEIN CBG26694"/>
    <property type="match status" value="1"/>
</dbReference>
<feature type="chain" id="PRO_5040374221" description="Tf2-1-like SH3-like domain-containing protein" evidence="1">
    <location>
        <begin position="19"/>
        <end position="217"/>
    </location>
</feature>
<dbReference type="InterPro" id="IPR056924">
    <property type="entry name" value="SH3_Tf2-1"/>
</dbReference>